<evidence type="ECO:0000256" key="1">
    <source>
        <dbReference type="ARBA" id="ARBA00038215"/>
    </source>
</evidence>
<dbReference type="EMBL" id="LKMD01000105">
    <property type="protein sequence ID" value="PIA92853.1"/>
    <property type="molecule type" value="Genomic_DNA"/>
</dbReference>
<dbReference type="EMBL" id="CP134187">
    <property type="protein sequence ID" value="WPB01959.1"/>
    <property type="molecule type" value="Genomic_DNA"/>
</dbReference>
<evidence type="ECO:0000259" key="2">
    <source>
        <dbReference type="Pfam" id="PF00144"/>
    </source>
</evidence>
<dbReference type="InterPro" id="IPR050491">
    <property type="entry name" value="AmpC-like"/>
</dbReference>
<dbReference type="OrthoDB" id="5946976at2759"/>
<dbReference type="AlphaFoldDB" id="A0A2G5HKW5"/>
<gene>
    <name evidence="3" type="ORF">CB0940_04697</name>
    <name evidence="4" type="ORF">RHO25_006592</name>
</gene>
<dbReference type="Proteomes" id="UP000230605">
    <property type="component" value="Chromosome 4"/>
</dbReference>
<dbReference type="Proteomes" id="UP001302367">
    <property type="component" value="Chromosome 4"/>
</dbReference>
<dbReference type="PANTHER" id="PTHR46825">
    <property type="entry name" value="D-ALANYL-D-ALANINE-CARBOXYPEPTIDASE/ENDOPEPTIDASE AMPH"/>
    <property type="match status" value="1"/>
</dbReference>
<accession>A0A2G5HKW5</accession>
<name>A0A2G5HKW5_CERBT</name>
<dbReference type="InterPro" id="IPR001466">
    <property type="entry name" value="Beta-lactam-related"/>
</dbReference>
<dbReference type="Pfam" id="PF00144">
    <property type="entry name" value="Beta-lactamase"/>
    <property type="match status" value="1"/>
</dbReference>
<dbReference type="SUPFAM" id="SSF56601">
    <property type="entry name" value="beta-lactamase/transpeptidase-like"/>
    <property type="match status" value="1"/>
</dbReference>
<feature type="domain" description="Beta-lactamase-related" evidence="2">
    <location>
        <begin position="11"/>
        <end position="346"/>
    </location>
</feature>
<sequence>MGDSKLRSEVDAILRNHITAGGASVAIASSQAEPFCFHTGLADIKTSKPVDSTHLFGIGSITKVFVAVVVLQLVEEGKLALQDTVQEHLHPDIYRDIDDAQNASILQLLNHTSGIDSWEDDSTWLIDARGARIQLDRIWQKTEPLDYICRPKKTAPSPGTWSYANTNYTLLGLIVEKITGSSAESEIRQRILQPLDLKLTFLDGFESCPGGGTVASRYHYASQHFRNTAGVCNAFSSVQEDIIDVTGSNLSVLWMAGGMISHPLDLVKFALALKTGALLKPPSMALMHDFVPSTLPGHEMGRGVFRQIIPGQGAWVGHSGGVLGFSAQLWWKEDGDCIMCVLANVGTVNAGKVDFGTSPIVQRSNFLGLAYDLVKR</sequence>
<evidence type="ECO:0000313" key="4">
    <source>
        <dbReference type="EMBL" id="WPB01959.1"/>
    </source>
</evidence>
<keyword evidence="6" id="KW-1185">Reference proteome</keyword>
<dbReference type="InterPro" id="IPR012338">
    <property type="entry name" value="Beta-lactam/transpept-like"/>
</dbReference>
<organism evidence="3 5">
    <name type="scientific">Cercospora beticola</name>
    <name type="common">Sugarbeet leaf spot fungus</name>
    <dbReference type="NCBI Taxonomy" id="122368"/>
    <lineage>
        <taxon>Eukaryota</taxon>
        <taxon>Fungi</taxon>
        <taxon>Dikarya</taxon>
        <taxon>Ascomycota</taxon>
        <taxon>Pezizomycotina</taxon>
        <taxon>Dothideomycetes</taxon>
        <taxon>Dothideomycetidae</taxon>
        <taxon>Mycosphaerellales</taxon>
        <taxon>Mycosphaerellaceae</taxon>
        <taxon>Cercospora</taxon>
    </lineage>
</organism>
<reference evidence="3 5" key="1">
    <citation type="submission" date="2015-10" db="EMBL/GenBank/DDBJ databases">
        <title>The cercosporin biosynthetic gene cluster was horizontally transferred to several fungal lineages and shown to be expanded in Cercospora beticola based on microsynteny with recipient genomes.</title>
        <authorList>
            <person name="De Jonge R."/>
            <person name="Ebert M.K."/>
            <person name="Suttle J.C."/>
            <person name="Jurick Ii W.M."/>
            <person name="Secor G.A."/>
            <person name="Thomma B.P."/>
            <person name="Van De Peer Y."/>
            <person name="Bolton M.D."/>
        </authorList>
    </citation>
    <scope>NUCLEOTIDE SEQUENCE [LARGE SCALE GENOMIC DNA]</scope>
    <source>
        <strain evidence="3 5">09-40</strain>
    </source>
</reference>
<reference evidence="4 6" key="2">
    <citation type="submission" date="2023-09" db="EMBL/GenBank/DDBJ databases">
        <title>Complete-Gapless Cercospora beticola genome.</title>
        <authorList>
            <person name="Wyatt N.A."/>
            <person name="Spanner R.E."/>
            <person name="Bolton M.D."/>
        </authorList>
    </citation>
    <scope>NUCLEOTIDE SEQUENCE [LARGE SCALE GENOMIC DNA]</scope>
    <source>
        <strain evidence="4">Cb09-40</strain>
    </source>
</reference>
<evidence type="ECO:0000313" key="5">
    <source>
        <dbReference type="Proteomes" id="UP000230605"/>
    </source>
</evidence>
<comment type="similarity">
    <text evidence="1">Belongs to the peptidase S12 family.</text>
</comment>
<protein>
    <recommendedName>
        <fullName evidence="2">Beta-lactamase-related domain-containing protein</fullName>
    </recommendedName>
</protein>
<proteinExistence type="inferred from homology"/>
<dbReference type="PANTHER" id="PTHR46825:SF7">
    <property type="entry name" value="D-ALANYL-D-ALANINE CARBOXYPEPTIDASE"/>
    <property type="match status" value="1"/>
</dbReference>
<evidence type="ECO:0000313" key="3">
    <source>
        <dbReference type="EMBL" id="PIA92853.1"/>
    </source>
</evidence>
<dbReference type="Gene3D" id="3.40.710.10">
    <property type="entry name" value="DD-peptidase/beta-lactamase superfamily"/>
    <property type="match status" value="1"/>
</dbReference>
<evidence type="ECO:0000313" key="6">
    <source>
        <dbReference type="Proteomes" id="UP001302367"/>
    </source>
</evidence>